<dbReference type="FunFam" id="3.30.300.130:FF:000003">
    <property type="entry name" value="NifU-like protein 3, chloroplastic"/>
    <property type="match status" value="1"/>
</dbReference>
<evidence type="ECO:0000259" key="3">
    <source>
        <dbReference type="Pfam" id="PF01106"/>
    </source>
</evidence>
<evidence type="ECO:0000313" key="5">
    <source>
        <dbReference type="Proteomes" id="UP001489004"/>
    </source>
</evidence>
<sequence length="395" mass="42236">MTDATVPEGHQGLHGFLYGEGGAEAHAAAGGYYVREGEDDGTTLVPTEQYFTARDGEKPLGVYALYDDRRNLQYVGYSRNLVLAVKAHFQRVGEERCAFVRALVFANKAMATRTNLEQEARNWLEDAGTLPPGNGVEKELWEGTAINAAAMSPVELAEYEEKKLKMRKAMGENLADAVEGETLDSAQRRLNLIKAVEGDDWSAVIDGQTAETGPLRTAQAQAAAETIVSPFARASVHRSVGNAEAQPSVALTVAAVDAALEEVRPYLIADGGNVEVADVSNGVVMLRLQGACGTCPSSTATMKMGIERSLRATFGDALKEVMQIDQIDTSASVAAVDEHLNVLRPAIKNYGGMVTVISVEHGVCKVQFEGPPPIGMGVQAAIKDKFPDITKVELV</sequence>
<dbReference type="GO" id="GO:0009536">
    <property type="term" value="C:plastid"/>
    <property type="evidence" value="ECO:0007669"/>
    <property type="project" value="UniProtKB-ARBA"/>
</dbReference>
<evidence type="ECO:0000256" key="2">
    <source>
        <dbReference type="ARBA" id="ARBA00011748"/>
    </source>
</evidence>
<dbReference type="GO" id="GO:0016226">
    <property type="term" value="P:iron-sulfur cluster assembly"/>
    <property type="evidence" value="ECO:0007669"/>
    <property type="project" value="InterPro"/>
</dbReference>
<comment type="caution">
    <text evidence="4">The sequence shown here is derived from an EMBL/GenBank/DDBJ whole genome shotgun (WGS) entry which is preliminary data.</text>
</comment>
<keyword evidence="5" id="KW-1185">Reference proteome</keyword>
<name>A0AAW1R3Q1_9CHLO</name>
<evidence type="ECO:0000313" key="4">
    <source>
        <dbReference type="EMBL" id="KAK9828600.1"/>
    </source>
</evidence>
<dbReference type="GO" id="GO:0005198">
    <property type="term" value="F:structural molecule activity"/>
    <property type="evidence" value="ECO:0007669"/>
    <property type="project" value="UniProtKB-ARBA"/>
</dbReference>
<organism evidence="4 5">
    <name type="scientific">[Myrmecia] bisecta</name>
    <dbReference type="NCBI Taxonomy" id="41462"/>
    <lineage>
        <taxon>Eukaryota</taxon>
        <taxon>Viridiplantae</taxon>
        <taxon>Chlorophyta</taxon>
        <taxon>core chlorophytes</taxon>
        <taxon>Trebouxiophyceae</taxon>
        <taxon>Trebouxiales</taxon>
        <taxon>Trebouxiaceae</taxon>
        <taxon>Myrmecia</taxon>
    </lineage>
</organism>
<dbReference type="Gene3D" id="3.30.300.130">
    <property type="entry name" value="Fe-S cluster assembly (FSCA)"/>
    <property type="match status" value="2"/>
</dbReference>
<comment type="similarity">
    <text evidence="1">Belongs to the NifU family.</text>
</comment>
<feature type="domain" description="NIF system FeS cluster assembly NifU C-terminal" evidence="3">
    <location>
        <begin position="256"/>
        <end position="316"/>
    </location>
</feature>
<comment type="subunit">
    <text evidence="2">Homodimer; disulfide-linked.</text>
</comment>
<dbReference type="InterPro" id="IPR001075">
    <property type="entry name" value="NIF_FeS_clus_asmbl_NifU_C"/>
</dbReference>
<dbReference type="GO" id="GO:0005739">
    <property type="term" value="C:mitochondrion"/>
    <property type="evidence" value="ECO:0007669"/>
    <property type="project" value="TreeGrafter"/>
</dbReference>
<dbReference type="GO" id="GO:0005506">
    <property type="term" value="F:iron ion binding"/>
    <property type="evidence" value="ECO:0007669"/>
    <property type="project" value="InterPro"/>
</dbReference>
<reference evidence="4 5" key="1">
    <citation type="journal article" date="2024" name="Nat. Commun.">
        <title>Phylogenomics reveals the evolutionary origins of lichenization in chlorophyte algae.</title>
        <authorList>
            <person name="Puginier C."/>
            <person name="Libourel C."/>
            <person name="Otte J."/>
            <person name="Skaloud P."/>
            <person name="Haon M."/>
            <person name="Grisel S."/>
            <person name="Petersen M."/>
            <person name="Berrin J.G."/>
            <person name="Delaux P.M."/>
            <person name="Dal Grande F."/>
            <person name="Keller J."/>
        </authorList>
    </citation>
    <scope>NUCLEOTIDE SEQUENCE [LARGE SCALE GENOMIC DNA]</scope>
    <source>
        <strain evidence="4 5">SAG 2043</strain>
    </source>
</reference>
<dbReference type="PANTHER" id="PTHR11178">
    <property type="entry name" value="IRON-SULFUR CLUSTER SCAFFOLD PROTEIN NFU-RELATED"/>
    <property type="match status" value="1"/>
</dbReference>
<dbReference type="Pfam" id="PF01106">
    <property type="entry name" value="NifU"/>
    <property type="match status" value="1"/>
</dbReference>
<dbReference type="InterPro" id="IPR034904">
    <property type="entry name" value="FSCA_dom_sf"/>
</dbReference>
<gene>
    <name evidence="4" type="ORF">WJX72_000970</name>
</gene>
<proteinExistence type="inferred from homology"/>
<dbReference type="AlphaFoldDB" id="A0AAW1R3Q1"/>
<dbReference type="GO" id="GO:0051536">
    <property type="term" value="F:iron-sulfur cluster binding"/>
    <property type="evidence" value="ECO:0007669"/>
    <property type="project" value="InterPro"/>
</dbReference>
<dbReference type="CDD" id="cd10458">
    <property type="entry name" value="GIY-YIG_NifU"/>
    <property type="match status" value="1"/>
</dbReference>
<dbReference type="SUPFAM" id="SSF117916">
    <property type="entry name" value="Fe-S cluster assembly (FSCA) domain-like"/>
    <property type="match status" value="2"/>
</dbReference>
<accession>A0AAW1R3Q1</accession>
<protein>
    <recommendedName>
        <fullName evidence="3">NIF system FeS cluster assembly NifU C-terminal domain-containing protein</fullName>
    </recommendedName>
</protein>
<dbReference type="EMBL" id="JALJOR010000001">
    <property type="protein sequence ID" value="KAK9828600.1"/>
    <property type="molecule type" value="Genomic_DNA"/>
</dbReference>
<evidence type="ECO:0000256" key="1">
    <source>
        <dbReference type="ARBA" id="ARBA00006420"/>
    </source>
</evidence>
<dbReference type="PANTHER" id="PTHR11178:SF15">
    <property type="entry name" value="NIFU-LIKE PROTEIN 1, CHLOROPLASTIC"/>
    <property type="match status" value="1"/>
</dbReference>
<dbReference type="Proteomes" id="UP001489004">
    <property type="component" value="Unassembled WGS sequence"/>
</dbReference>